<dbReference type="InterPro" id="IPR006527">
    <property type="entry name" value="F-box-assoc_dom_typ1"/>
</dbReference>
<keyword evidence="4" id="KW-1185">Reference proteome</keyword>
<dbReference type="Proteomes" id="UP000594261">
    <property type="component" value="Chromosome 6"/>
</dbReference>
<evidence type="ECO:0000259" key="2">
    <source>
        <dbReference type="PROSITE" id="PS50181"/>
    </source>
</evidence>
<sequence>MENPRIFSQNIPKDIVHDVLKRLPVKSLQRFKSVCKTWCSLISSSEFAKARYDRANEPNNNMTLWRCGCIEQREDINSGVFSAWLNVIDYNGFMLEAKSLDSFIVGRETPEILGSCNNLLLVYCCFYLYLWNPSSGTHDMFELDYDSTDYSCGVLMCGLGYDSSSDDYKAVTNTLKEIDDNEFPYNFDSDTQGVTLNGAPHWVLRREEYNTEVNYNSIAMVLVYFDPAKEHFYELPLPCMLDKHYEFELGVLSGCLSLTCDDYDPSGSHFETWVMKKYGVEESWEKLFVIPYFEEHLRPLCFTKNGDVLMEANRKKIVIYHLLNNSKRTVIPNIESNYCGFGRCVYNVDSMVLPYDEQRLNLSPHNDELAMNTESEEFDGSLMSTRSQQSDRKRQKRENKCKSKMRSLSTFARFNIFRRGLLQFSTSFWKSNKRRKNNGRI</sequence>
<dbReference type="SUPFAM" id="SSF81383">
    <property type="entry name" value="F-box domain"/>
    <property type="match status" value="1"/>
</dbReference>
<dbReference type="PANTHER" id="PTHR31672:SF13">
    <property type="entry name" value="F-BOX PROTEIN CPR30-LIKE"/>
    <property type="match status" value="1"/>
</dbReference>
<feature type="region of interest" description="Disordered" evidence="1">
    <location>
        <begin position="380"/>
        <end position="404"/>
    </location>
</feature>
<accession>A0A7N2R638</accession>
<dbReference type="EnsemblPlants" id="QL06p005776:mrna">
    <property type="protein sequence ID" value="QL06p005776:mrna"/>
    <property type="gene ID" value="QL06p005776"/>
</dbReference>
<feature type="compositionally biased region" description="Basic residues" evidence="1">
    <location>
        <begin position="393"/>
        <end position="404"/>
    </location>
</feature>
<organism evidence="3 4">
    <name type="scientific">Quercus lobata</name>
    <name type="common">Valley oak</name>
    <dbReference type="NCBI Taxonomy" id="97700"/>
    <lineage>
        <taxon>Eukaryota</taxon>
        <taxon>Viridiplantae</taxon>
        <taxon>Streptophyta</taxon>
        <taxon>Embryophyta</taxon>
        <taxon>Tracheophyta</taxon>
        <taxon>Spermatophyta</taxon>
        <taxon>Magnoliopsida</taxon>
        <taxon>eudicotyledons</taxon>
        <taxon>Gunneridae</taxon>
        <taxon>Pentapetalae</taxon>
        <taxon>rosids</taxon>
        <taxon>fabids</taxon>
        <taxon>Fagales</taxon>
        <taxon>Fagaceae</taxon>
        <taxon>Quercus</taxon>
    </lineage>
</organism>
<dbReference type="PROSITE" id="PS50181">
    <property type="entry name" value="FBOX"/>
    <property type="match status" value="1"/>
</dbReference>
<dbReference type="InterPro" id="IPR050796">
    <property type="entry name" value="SCF_F-box_component"/>
</dbReference>
<proteinExistence type="predicted"/>
<dbReference type="OMA" id="NDELAMN"/>
<dbReference type="AlphaFoldDB" id="A0A7N2R638"/>
<name>A0A7N2R638_QUELO</name>
<dbReference type="InterPro" id="IPR001810">
    <property type="entry name" value="F-box_dom"/>
</dbReference>
<protein>
    <recommendedName>
        <fullName evidence="2">F-box domain-containing protein</fullName>
    </recommendedName>
</protein>
<dbReference type="PANTHER" id="PTHR31672">
    <property type="entry name" value="BNACNNG10540D PROTEIN"/>
    <property type="match status" value="1"/>
</dbReference>
<dbReference type="NCBIfam" id="TIGR01640">
    <property type="entry name" value="F_box_assoc_1"/>
    <property type="match status" value="1"/>
</dbReference>
<evidence type="ECO:0000313" key="3">
    <source>
        <dbReference type="EnsemblPlants" id="QL06p005776:mrna"/>
    </source>
</evidence>
<dbReference type="Pfam" id="PF00646">
    <property type="entry name" value="F-box"/>
    <property type="match status" value="1"/>
</dbReference>
<reference evidence="3" key="2">
    <citation type="submission" date="2021-01" db="UniProtKB">
        <authorList>
            <consortium name="EnsemblPlants"/>
        </authorList>
    </citation>
    <scope>IDENTIFICATION</scope>
</reference>
<dbReference type="Gene3D" id="1.20.1280.50">
    <property type="match status" value="1"/>
</dbReference>
<evidence type="ECO:0000256" key="1">
    <source>
        <dbReference type="SAM" id="MobiDB-lite"/>
    </source>
</evidence>
<dbReference type="InterPro" id="IPR017451">
    <property type="entry name" value="F-box-assoc_interact_dom"/>
</dbReference>
<dbReference type="CDD" id="cd22157">
    <property type="entry name" value="F-box_AtFBW1-like"/>
    <property type="match status" value="1"/>
</dbReference>
<dbReference type="Pfam" id="PF07734">
    <property type="entry name" value="FBA_1"/>
    <property type="match status" value="1"/>
</dbReference>
<dbReference type="SMART" id="SM00256">
    <property type="entry name" value="FBOX"/>
    <property type="match status" value="1"/>
</dbReference>
<dbReference type="InterPro" id="IPR036047">
    <property type="entry name" value="F-box-like_dom_sf"/>
</dbReference>
<dbReference type="InParanoid" id="A0A7N2R638"/>
<reference evidence="3 4" key="1">
    <citation type="journal article" date="2016" name="G3 (Bethesda)">
        <title>First Draft Assembly and Annotation of the Genome of a California Endemic Oak Quercus lobata Nee (Fagaceae).</title>
        <authorList>
            <person name="Sork V.L."/>
            <person name="Fitz-Gibbon S.T."/>
            <person name="Puiu D."/>
            <person name="Crepeau M."/>
            <person name="Gugger P.F."/>
            <person name="Sherman R."/>
            <person name="Stevens K."/>
            <person name="Langley C.H."/>
            <person name="Pellegrini M."/>
            <person name="Salzberg S.L."/>
        </authorList>
    </citation>
    <scope>NUCLEOTIDE SEQUENCE [LARGE SCALE GENOMIC DNA]</scope>
    <source>
        <strain evidence="3 4">cv. SW786</strain>
    </source>
</reference>
<feature type="domain" description="F-box" evidence="2">
    <location>
        <begin position="5"/>
        <end position="55"/>
    </location>
</feature>
<dbReference type="EMBL" id="LRBV02000006">
    <property type="status" value="NOT_ANNOTATED_CDS"/>
    <property type="molecule type" value="Genomic_DNA"/>
</dbReference>
<dbReference type="Gramene" id="QL06p005776:mrna">
    <property type="protein sequence ID" value="QL06p005776:mrna"/>
    <property type="gene ID" value="QL06p005776"/>
</dbReference>
<evidence type="ECO:0000313" key="4">
    <source>
        <dbReference type="Proteomes" id="UP000594261"/>
    </source>
</evidence>